<dbReference type="STRING" id="137265.SAMN05421684_6769"/>
<dbReference type="Proteomes" id="UP000199632">
    <property type="component" value="Unassembled WGS sequence"/>
</dbReference>
<dbReference type="AlphaFoldDB" id="A0A1H3U8J7"/>
<proteinExistence type="predicted"/>
<organism evidence="1 2">
    <name type="scientific">Asanoa ishikariensis</name>
    <dbReference type="NCBI Taxonomy" id="137265"/>
    <lineage>
        <taxon>Bacteria</taxon>
        <taxon>Bacillati</taxon>
        <taxon>Actinomycetota</taxon>
        <taxon>Actinomycetes</taxon>
        <taxon>Micromonosporales</taxon>
        <taxon>Micromonosporaceae</taxon>
        <taxon>Asanoa</taxon>
    </lineage>
</organism>
<name>A0A1H3U8J7_9ACTN</name>
<evidence type="ECO:0000313" key="1">
    <source>
        <dbReference type="EMBL" id="SDZ58783.1"/>
    </source>
</evidence>
<sequence length="93" mass="10124">MNASLLAGLRYNSDTDKFTIWDNLNDGGETYAHAVITNDKRSNSPIVIRHQWGSSSNKTVSKPSGWQSGDKIIMQICSIGAADFCSGPKTAYI</sequence>
<dbReference type="EMBL" id="FNQB01000004">
    <property type="protein sequence ID" value="SDZ58783.1"/>
    <property type="molecule type" value="Genomic_DNA"/>
</dbReference>
<accession>A0A1H3U8J7</accession>
<evidence type="ECO:0000313" key="2">
    <source>
        <dbReference type="Proteomes" id="UP000199632"/>
    </source>
</evidence>
<reference evidence="2" key="1">
    <citation type="submission" date="2016-10" db="EMBL/GenBank/DDBJ databases">
        <authorList>
            <person name="Varghese N."/>
            <person name="Submissions S."/>
        </authorList>
    </citation>
    <scope>NUCLEOTIDE SEQUENCE [LARGE SCALE GENOMIC DNA]</scope>
    <source>
        <strain evidence="2">DSM 44718</strain>
    </source>
</reference>
<gene>
    <name evidence="1" type="ORF">SAMN05421684_6769</name>
</gene>
<keyword evidence="2" id="KW-1185">Reference proteome</keyword>
<protein>
    <submittedName>
        <fullName evidence="1">Uncharacterized protein</fullName>
    </submittedName>
</protein>